<accession>A0A1I7ST48</accession>
<protein>
    <submittedName>
        <fullName evidence="14">(pine wood nematode) hypothetical protein</fullName>
    </submittedName>
</protein>
<keyword evidence="7" id="KW-0804">Transcription</keyword>
<evidence type="ECO:0000259" key="13">
    <source>
        <dbReference type="PROSITE" id="PS51496"/>
    </source>
</evidence>
<evidence type="ECO:0000256" key="8">
    <source>
        <dbReference type="ARBA" id="ARBA00023242"/>
    </source>
</evidence>
<evidence type="ECO:0000256" key="1">
    <source>
        <dbReference type="ARBA" id="ARBA00004123"/>
    </source>
</evidence>
<evidence type="ECO:0000259" key="12">
    <source>
        <dbReference type="PROSITE" id="PS50071"/>
    </source>
</evidence>
<dbReference type="eggNOG" id="KOG0494">
    <property type="taxonomic scope" value="Eukaryota"/>
</dbReference>
<dbReference type="Proteomes" id="UP000659654">
    <property type="component" value="Unassembled WGS sequence"/>
</dbReference>
<evidence type="ECO:0000313" key="14">
    <source>
        <dbReference type="EMBL" id="CAD5221680.1"/>
    </source>
</evidence>
<reference evidence="17" key="1">
    <citation type="submission" date="2016-11" db="UniProtKB">
        <authorList>
            <consortium name="WormBaseParasite"/>
        </authorList>
    </citation>
    <scope>IDENTIFICATION</scope>
</reference>
<feature type="DNA-binding region" description="Homeobox" evidence="9">
    <location>
        <begin position="116"/>
        <end position="175"/>
    </location>
</feature>
<dbReference type="Pfam" id="PF00046">
    <property type="entry name" value="Homeodomain"/>
    <property type="match status" value="1"/>
</dbReference>
<dbReference type="Proteomes" id="UP000095284">
    <property type="component" value="Unplaced"/>
</dbReference>
<dbReference type="GO" id="GO:0005634">
    <property type="term" value="C:nucleus"/>
    <property type="evidence" value="ECO:0007669"/>
    <property type="project" value="UniProtKB-SubCell"/>
</dbReference>
<name>A0A1I7ST48_BURXY</name>
<feature type="region of interest" description="Disordered" evidence="11">
    <location>
        <begin position="230"/>
        <end position="252"/>
    </location>
</feature>
<dbReference type="OrthoDB" id="6159439at2759"/>
<dbReference type="Gene3D" id="1.10.10.60">
    <property type="entry name" value="Homeodomain-like"/>
    <property type="match status" value="1"/>
</dbReference>
<dbReference type="GO" id="GO:1990837">
    <property type="term" value="F:sequence-specific double-stranded DNA binding"/>
    <property type="evidence" value="ECO:0007669"/>
    <property type="project" value="TreeGrafter"/>
</dbReference>
<evidence type="ECO:0000256" key="6">
    <source>
        <dbReference type="ARBA" id="ARBA00023155"/>
    </source>
</evidence>
<feature type="domain" description="CVC" evidence="13">
    <location>
        <begin position="176"/>
        <end position="229"/>
    </location>
</feature>
<dbReference type="WBParaSite" id="BXY_1621700.1">
    <property type="protein sequence ID" value="BXY_1621700.1"/>
    <property type="gene ID" value="BXY_1621700"/>
</dbReference>
<dbReference type="CDD" id="cd00086">
    <property type="entry name" value="homeodomain"/>
    <property type="match status" value="1"/>
</dbReference>
<comment type="similarity">
    <text evidence="2">Belongs to the paired homeobox family.</text>
</comment>
<keyword evidence="3" id="KW-0217">Developmental protein</keyword>
<proteinExistence type="inferred from homology"/>
<keyword evidence="16" id="KW-1185">Reference proteome</keyword>
<dbReference type="InterPro" id="IPR001356">
    <property type="entry name" value="HD"/>
</dbReference>
<evidence type="ECO:0000256" key="3">
    <source>
        <dbReference type="ARBA" id="ARBA00022473"/>
    </source>
</evidence>
<dbReference type="SMART" id="SM00389">
    <property type="entry name" value="HOX"/>
    <property type="match status" value="1"/>
</dbReference>
<evidence type="ECO:0000313" key="17">
    <source>
        <dbReference type="WBParaSite" id="BXY_1621700.1"/>
    </source>
</evidence>
<gene>
    <name evidence="14" type="ORF">BXYJ_LOCUS6799</name>
</gene>
<reference evidence="14" key="2">
    <citation type="submission" date="2020-09" db="EMBL/GenBank/DDBJ databases">
        <authorList>
            <person name="Kikuchi T."/>
        </authorList>
    </citation>
    <scope>NUCLEOTIDE SEQUENCE</scope>
    <source>
        <strain evidence="14">Ka4C1</strain>
    </source>
</reference>
<dbReference type="AlphaFoldDB" id="A0A1I7ST48"/>
<organism evidence="15 17">
    <name type="scientific">Bursaphelenchus xylophilus</name>
    <name type="common">Pinewood nematode worm</name>
    <name type="synonym">Aphelenchoides xylophilus</name>
    <dbReference type="NCBI Taxonomy" id="6326"/>
    <lineage>
        <taxon>Eukaryota</taxon>
        <taxon>Metazoa</taxon>
        <taxon>Ecdysozoa</taxon>
        <taxon>Nematoda</taxon>
        <taxon>Chromadorea</taxon>
        <taxon>Rhabditida</taxon>
        <taxon>Tylenchina</taxon>
        <taxon>Tylenchomorpha</taxon>
        <taxon>Aphelenchoidea</taxon>
        <taxon>Aphelenchoididae</taxon>
        <taxon>Bursaphelenchus</taxon>
    </lineage>
</organism>
<evidence type="ECO:0000313" key="16">
    <source>
        <dbReference type="Proteomes" id="UP000659654"/>
    </source>
</evidence>
<keyword evidence="5 9" id="KW-0238">DNA-binding</keyword>
<dbReference type="SUPFAM" id="SSF46689">
    <property type="entry name" value="Homeodomain-like"/>
    <property type="match status" value="1"/>
</dbReference>
<dbReference type="InterPro" id="IPR009057">
    <property type="entry name" value="Homeodomain-like_sf"/>
</dbReference>
<dbReference type="InterPro" id="IPR052294">
    <property type="entry name" value="VSX_homeobox_regulators"/>
</dbReference>
<evidence type="ECO:0000256" key="5">
    <source>
        <dbReference type="ARBA" id="ARBA00023125"/>
    </source>
</evidence>
<dbReference type="PROSITE" id="PS00027">
    <property type="entry name" value="HOMEOBOX_1"/>
    <property type="match status" value="1"/>
</dbReference>
<dbReference type="EMBL" id="CAJFCV020000003">
    <property type="protein sequence ID" value="CAG9108735.1"/>
    <property type="molecule type" value="Genomic_DNA"/>
</dbReference>
<dbReference type="SMR" id="A0A1I7ST48"/>
<dbReference type="EMBL" id="CAJFDI010000003">
    <property type="protein sequence ID" value="CAD5221680.1"/>
    <property type="molecule type" value="Genomic_DNA"/>
</dbReference>
<dbReference type="PANTHER" id="PTHR46892:SF3">
    <property type="entry name" value="VISUAL SYSTEM HOMEOBOX 2"/>
    <property type="match status" value="1"/>
</dbReference>
<keyword evidence="8 9" id="KW-0539">Nucleus</keyword>
<feature type="compositionally biased region" description="Acidic residues" evidence="11">
    <location>
        <begin position="237"/>
        <end position="247"/>
    </location>
</feature>
<dbReference type="GO" id="GO:0000981">
    <property type="term" value="F:DNA-binding transcription factor activity, RNA polymerase II-specific"/>
    <property type="evidence" value="ECO:0007669"/>
    <property type="project" value="InterPro"/>
</dbReference>
<dbReference type="InterPro" id="IPR023339">
    <property type="entry name" value="CVC"/>
</dbReference>
<evidence type="ECO:0000256" key="11">
    <source>
        <dbReference type="SAM" id="MobiDB-lite"/>
    </source>
</evidence>
<comment type="subcellular location">
    <subcellularLocation>
        <location evidence="1 9 10">Nucleus</location>
    </subcellularLocation>
</comment>
<evidence type="ECO:0000256" key="7">
    <source>
        <dbReference type="ARBA" id="ARBA00023163"/>
    </source>
</evidence>
<keyword evidence="6 9" id="KW-0371">Homeobox</keyword>
<keyword evidence="4" id="KW-0805">Transcription regulation</keyword>
<feature type="domain" description="Homeobox" evidence="12">
    <location>
        <begin position="114"/>
        <end position="174"/>
    </location>
</feature>
<dbReference type="PROSITE" id="PS50071">
    <property type="entry name" value="HOMEOBOX_2"/>
    <property type="match status" value="1"/>
</dbReference>
<dbReference type="PANTHER" id="PTHR46892">
    <property type="entry name" value="VISUAL SYSTEM HOMEOBOX 2"/>
    <property type="match status" value="1"/>
</dbReference>
<evidence type="ECO:0000256" key="2">
    <source>
        <dbReference type="ARBA" id="ARBA00005733"/>
    </source>
</evidence>
<feature type="region of interest" description="Disordered" evidence="11">
    <location>
        <begin position="89"/>
        <end position="117"/>
    </location>
</feature>
<evidence type="ECO:0000313" key="15">
    <source>
        <dbReference type="Proteomes" id="UP000095284"/>
    </source>
</evidence>
<dbReference type="InterPro" id="IPR017970">
    <property type="entry name" value="Homeobox_CS"/>
</dbReference>
<dbReference type="PROSITE" id="PS51496">
    <property type="entry name" value="CVC"/>
    <property type="match status" value="1"/>
</dbReference>
<dbReference type="Proteomes" id="UP000582659">
    <property type="component" value="Unassembled WGS sequence"/>
</dbReference>
<dbReference type="FunFam" id="1.10.10.60:FF:000065">
    <property type="entry name" value="Visual system homeobox 1"/>
    <property type="match status" value="1"/>
</dbReference>
<evidence type="ECO:0000256" key="9">
    <source>
        <dbReference type="PROSITE-ProRule" id="PRU00108"/>
    </source>
</evidence>
<sequence>MQMRPNANNTSDGTDSAALQQSYQFIPTGQNYSQSCFLEQNNLIGTMPPVTHNTVFPLDMNTNNFIQFDYQNGNCESFNNLILDESSTSKNVNRSKDDCQSSGSSAPTGGISKRKKRRHRTIFTQYQLDELEKAFKVAHYPEMTARELLAQKTELPEDRIQVWFQNRRAKWRKTEKTWGKSTIMAEYGLYGAMVRHQLPLPETIAKSTEGDPEKSAAPWLLGMHKKNIETRGQWDADGSEDEEDVEENKEKKSLHFDHLKAKEELNLANIPLSLQSYTVSNFPYGP</sequence>
<evidence type="ECO:0000256" key="10">
    <source>
        <dbReference type="RuleBase" id="RU000682"/>
    </source>
</evidence>
<evidence type="ECO:0000256" key="4">
    <source>
        <dbReference type="ARBA" id="ARBA00023015"/>
    </source>
</evidence>